<protein>
    <submittedName>
        <fullName evidence="2">Efflux RND transporter permease subunit</fullName>
    </submittedName>
</protein>
<feature type="transmembrane region" description="Helical" evidence="1">
    <location>
        <begin position="431"/>
        <end position="455"/>
    </location>
</feature>
<organism evidence="2 3">
    <name type="scientific">Parvularcula lutaonensis</name>
    <dbReference type="NCBI Taxonomy" id="491923"/>
    <lineage>
        <taxon>Bacteria</taxon>
        <taxon>Pseudomonadati</taxon>
        <taxon>Pseudomonadota</taxon>
        <taxon>Alphaproteobacteria</taxon>
        <taxon>Parvularculales</taxon>
        <taxon>Parvularculaceae</taxon>
        <taxon>Parvularcula</taxon>
    </lineage>
</organism>
<feature type="transmembrane region" description="Helical" evidence="1">
    <location>
        <begin position="887"/>
        <end position="910"/>
    </location>
</feature>
<reference evidence="3" key="1">
    <citation type="journal article" date="2019" name="Int. J. Syst. Evol. Microbiol.">
        <title>The Global Catalogue of Microorganisms (GCM) 10K type strain sequencing project: providing services to taxonomists for standard genome sequencing and annotation.</title>
        <authorList>
            <consortium name="The Broad Institute Genomics Platform"/>
            <consortium name="The Broad Institute Genome Sequencing Center for Infectious Disease"/>
            <person name="Wu L."/>
            <person name="Ma J."/>
        </authorList>
    </citation>
    <scope>NUCLEOTIDE SEQUENCE [LARGE SCALE GENOMIC DNA]</scope>
    <source>
        <strain evidence="3">KCTC 22245</strain>
    </source>
</reference>
<comment type="caution">
    <text evidence="2">The sequence shown here is derived from an EMBL/GenBank/DDBJ whole genome shotgun (WGS) entry which is preliminary data.</text>
</comment>
<feature type="transmembrane region" description="Helical" evidence="1">
    <location>
        <begin position="12"/>
        <end position="30"/>
    </location>
</feature>
<dbReference type="InterPro" id="IPR027463">
    <property type="entry name" value="AcrB_DN_DC_subdom"/>
</dbReference>
<feature type="transmembrane region" description="Helical" evidence="1">
    <location>
        <begin position="332"/>
        <end position="352"/>
    </location>
</feature>
<dbReference type="Gene3D" id="3.30.70.1320">
    <property type="entry name" value="Multidrug efflux transporter AcrB pore domain like"/>
    <property type="match status" value="1"/>
</dbReference>
<name>A0ABV7MCG3_9PROT</name>
<keyword evidence="3" id="KW-1185">Reference proteome</keyword>
<feature type="transmembrane region" description="Helical" evidence="1">
    <location>
        <begin position="522"/>
        <end position="542"/>
    </location>
</feature>
<dbReference type="Proteomes" id="UP001595607">
    <property type="component" value="Unassembled WGS sequence"/>
</dbReference>
<dbReference type="SUPFAM" id="SSF82714">
    <property type="entry name" value="Multidrug efflux transporter AcrB TolC docking domain, DN and DC subdomains"/>
    <property type="match status" value="2"/>
</dbReference>
<gene>
    <name evidence="2" type="ORF">ACFONP_09115</name>
</gene>
<dbReference type="RefSeq" id="WP_189574913.1">
    <property type="nucleotide sequence ID" value="NZ_BMXU01000002.1"/>
</dbReference>
<evidence type="ECO:0000256" key="1">
    <source>
        <dbReference type="SAM" id="Phobius"/>
    </source>
</evidence>
<dbReference type="InterPro" id="IPR001036">
    <property type="entry name" value="Acrflvin-R"/>
</dbReference>
<feature type="transmembrane region" description="Helical" evidence="1">
    <location>
        <begin position="467"/>
        <end position="490"/>
    </location>
</feature>
<feature type="transmembrane region" description="Helical" evidence="1">
    <location>
        <begin position="388"/>
        <end position="410"/>
    </location>
</feature>
<dbReference type="Gene3D" id="3.30.2090.10">
    <property type="entry name" value="Multidrug efflux transporter AcrB TolC docking domain, DN and DC subdomains"/>
    <property type="match status" value="2"/>
</dbReference>
<evidence type="ECO:0000313" key="3">
    <source>
        <dbReference type="Proteomes" id="UP001595607"/>
    </source>
</evidence>
<dbReference type="Gene3D" id="1.20.1640.10">
    <property type="entry name" value="Multidrug efflux transporter AcrB transmembrane domain"/>
    <property type="match status" value="2"/>
</dbReference>
<sequence length="1037" mass="109440">MKTVLFDYPRALAMVILLVLVGGIAALLTMPQQEDPKIRNRSAVILTAMPGASAERVERLVTQRIEDRLREVEEIDIIRSTSTTGLSSVSVVLQDAITETDQAFSKVRDRLADALPLLPATASEPRFIDDRGYAFTLLAALVWDAESTPNPLILKRSAEELQSRLRNVPGTEFTSIHGVGDEEIAVTLRSDLAQSLGLSERDIAAALAAADAKVAAGQVFGPQNEIAVEVRGELDTLDRIRAVPIREGANGAQVRIGDVAEVSRGLEDPEAETAFVNGRRAVVVGTRIDDGLRVGQWSARVREELAAFERELSDGIALDIAFDQSVYAGERFGNLLVNLGVGILLVVVILFFTLGVRSALLVTLAIPLTTLLSLTVMNAVGIPIHQMSITGLIVALGLLVDAAIVMCDAVGRALRRGLTPREAVAESVGRLWVPLLSSTATTVLAFLPITLLTGGAGEFVGPIADSVIIALISSFLLAVTVIAALAGMFLKPGESETKTSSGGTEFPAVGAAFRRLLELSLAAPRLSIAAALVFPMLGFIGVTTLPSQFFPAADRNQFHVQLTLPPQASLDETKAAASRADELLEAHPKIASAEWFVGNSVPAFYYNLMMNRDGARNFAEAMVTAEELSGLTDLLNELQAELSDALPNVQVNVRSLVQGPPTPAPFELRIQGRDLQTLKELGEQARLILSEIPEVTVSTASLSGGEPKLWLDADEDAARLAGLSLRDVAGGLAAKLQGVPGGSVIEGQTEIPVVVRLDDAARSSIEEVSSATLSVRTDTGVGTPVLSLGDLTLEPSPASITRYEGQRVNTILAYVRADALPSAAVDAFQRAIADGRFAMPPGYSFAFGGDAEARSDAVGALLASVGLIAVAAIAVVVLTFGSFRLGAVVLVVAGLSMGLGMLSLTIAGYPFGFQPIIALMGLMGVAINAAIIILSTLKTKPEAVAGDTRAVRDGVLETARHITSTTLTTFAGFLPLILAEGGFWPPFATAIAGGVVLSTVVSFFFVPQCFLLLTRQRPVASFGERTPVMEGYRYAPA</sequence>
<dbReference type="PRINTS" id="PR00702">
    <property type="entry name" value="ACRIFLAVINRP"/>
</dbReference>
<feature type="transmembrane region" description="Helical" evidence="1">
    <location>
        <begin position="359"/>
        <end position="382"/>
    </location>
</feature>
<dbReference type="PANTHER" id="PTHR32063">
    <property type="match status" value="1"/>
</dbReference>
<feature type="transmembrane region" description="Helical" evidence="1">
    <location>
        <begin position="857"/>
        <end position="880"/>
    </location>
</feature>
<dbReference type="SUPFAM" id="SSF82693">
    <property type="entry name" value="Multidrug efflux transporter AcrB pore domain, PN1, PN2, PC1 and PC2 subdomains"/>
    <property type="match status" value="3"/>
</dbReference>
<dbReference type="Gene3D" id="3.30.70.1430">
    <property type="entry name" value="Multidrug efflux transporter AcrB pore domain"/>
    <property type="match status" value="2"/>
</dbReference>
<feature type="transmembrane region" description="Helical" evidence="1">
    <location>
        <begin position="916"/>
        <end position="937"/>
    </location>
</feature>
<dbReference type="EMBL" id="JBHRVA010000003">
    <property type="protein sequence ID" value="MFC3302891.1"/>
    <property type="molecule type" value="Genomic_DNA"/>
</dbReference>
<dbReference type="Gene3D" id="3.30.70.1440">
    <property type="entry name" value="Multidrug efflux transporter AcrB pore domain"/>
    <property type="match status" value="1"/>
</dbReference>
<keyword evidence="1" id="KW-1133">Transmembrane helix</keyword>
<accession>A0ABV7MCG3</accession>
<keyword evidence="1" id="KW-0472">Membrane</keyword>
<evidence type="ECO:0000313" key="2">
    <source>
        <dbReference type="EMBL" id="MFC3302891.1"/>
    </source>
</evidence>
<feature type="transmembrane region" description="Helical" evidence="1">
    <location>
        <begin position="990"/>
        <end position="1013"/>
    </location>
</feature>
<proteinExistence type="predicted"/>
<dbReference type="PANTHER" id="PTHR32063:SF18">
    <property type="entry name" value="CATION EFFLUX SYSTEM PROTEIN"/>
    <property type="match status" value="1"/>
</dbReference>
<feature type="transmembrane region" description="Helical" evidence="1">
    <location>
        <begin position="958"/>
        <end position="978"/>
    </location>
</feature>
<dbReference type="SUPFAM" id="SSF82866">
    <property type="entry name" value="Multidrug efflux transporter AcrB transmembrane domain"/>
    <property type="match status" value="2"/>
</dbReference>
<keyword evidence="1" id="KW-0812">Transmembrane</keyword>
<dbReference type="Pfam" id="PF00873">
    <property type="entry name" value="ACR_tran"/>
    <property type="match status" value="1"/>
</dbReference>